<evidence type="ECO:0000256" key="6">
    <source>
        <dbReference type="ARBA" id="ARBA00022692"/>
    </source>
</evidence>
<dbReference type="AlphaFoldDB" id="A0A6A1UUD6"/>
<dbReference type="InterPro" id="IPR052059">
    <property type="entry name" value="CR_Ser/Thr_kinase"/>
</dbReference>
<comment type="caution">
    <text evidence="17">The sequence shown here is derived from an EMBL/GenBank/DDBJ whole genome shotgun (WGS) entry which is preliminary data.</text>
</comment>
<dbReference type="FunFam" id="3.30.200.20:FF:000162">
    <property type="entry name" value="Adenine nucleotide alpha hydrolase-like domain kinase"/>
    <property type="match status" value="1"/>
</dbReference>
<dbReference type="InterPro" id="IPR017441">
    <property type="entry name" value="Protein_kinase_ATP_BS"/>
</dbReference>
<evidence type="ECO:0000256" key="12">
    <source>
        <dbReference type="ARBA" id="ARBA00023136"/>
    </source>
</evidence>
<dbReference type="PROSITE" id="PS50011">
    <property type="entry name" value="PROTEIN_KINASE_DOM"/>
    <property type="match status" value="1"/>
</dbReference>
<comment type="similarity">
    <text evidence="3">In the C-terminal section; belongs to the protein kinase superfamily. Ser/Thr protein kinase family.</text>
</comment>
<feature type="binding site" evidence="15">
    <location>
        <position position="74"/>
    </location>
    <ligand>
        <name>ATP</name>
        <dbReference type="ChEBI" id="CHEBI:30616"/>
    </ligand>
</feature>
<feature type="domain" description="Protein kinase" evidence="16">
    <location>
        <begin position="46"/>
        <end position="316"/>
    </location>
</feature>
<keyword evidence="13" id="KW-0675">Receptor</keyword>
<dbReference type="GO" id="GO:0005524">
    <property type="term" value="F:ATP binding"/>
    <property type="evidence" value="ECO:0007669"/>
    <property type="project" value="UniProtKB-UniRule"/>
</dbReference>
<dbReference type="Gene3D" id="3.30.200.20">
    <property type="entry name" value="Phosphorylase Kinase, domain 1"/>
    <property type="match status" value="1"/>
</dbReference>
<dbReference type="FunFam" id="1.10.510.10:FF:000240">
    <property type="entry name" value="Lectin-domain containing receptor kinase A4.3"/>
    <property type="match status" value="1"/>
</dbReference>
<dbReference type="GO" id="GO:0005886">
    <property type="term" value="C:plasma membrane"/>
    <property type="evidence" value="ECO:0007669"/>
    <property type="project" value="UniProtKB-SubCell"/>
</dbReference>
<dbReference type="GO" id="GO:0002229">
    <property type="term" value="P:defense response to oomycetes"/>
    <property type="evidence" value="ECO:0007669"/>
    <property type="project" value="UniProtKB-ARBA"/>
</dbReference>
<reference evidence="17 18" key="1">
    <citation type="journal article" date="2019" name="Plant Biotechnol. J.">
        <title>The red bayberry genome and genetic basis of sex determination.</title>
        <authorList>
            <person name="Jia H.M."/>
            <person name="Jia H.J."/>
            <person name="Cai Q.L."/>
            <person name="Wang Y."/>
            <person name="Zhao H.B."/>
            <person name="Yang W.F."/>
            <person name="Wang G.Y."/>
            <person name="Li Y.H."/>
            <person name="Zhan D.L."/>
            <person name="Shen Y.T."/>
            <person name="Niu Q.F."/>
            <person name="Chang L."/>
            <person name="Qiu J."/>
            <person name="Zhao L."/>
            <person name="Xie H.B."/>
            <person name="Fu W.Y."/>
            <person name="Jin J."/>
            <person name="Li X.W."/>
            <person name="Jiao Y."/>
            <person name="Zhou C.C."/>
            <person name="Tu T."/>
            <person name="Chai C.Y."/>
            <person name="Gao J.L."/>
            <person name="Fan L.J."/>
            <person name="van de Weg E."/>
            <person name="Wang J.Y."/>
            <person name="Gao Z.S."/>
        </authorList>
    </citation>
    <scope>NUCLEOTIDE SEQUENCE [LARGE SCALE GENOMIC DNA]</scope>
    <source>
        <tissue evidence="17">Leaves</tissue>
    </source>
</reference>
<evidence type="ECO:0000259" key="16">
    <source>
        <dbReference type="PROSITE" id="PS50011"/>
    </source>
</evidence>
<proteinExistence type="inferred from homology"/>
<evidence type="ECO:0000313" key="18">
    <source>
        <dbReference type="Proteomes" id="UP000516437"/>
    </source>
</evidence>
<evidence type="ECO:0000256" key="4">
    <source>
        <dbReference type="ARBA" id="ARBA00022475"/>
    </source>
</evidence>
<keyword evidence="18" id="KW-1185">Reference proteome</keyword>
<evidence type="ECO:0000256" key="10">
    <source>
        <dbReference type="ARBA" id="ARBA00022840"/>
    </source>
</evidence>
<evidence type="ECO:0000256" key="11">
    <source>
        <dbReference type="ARBA" id="ARBA00022989"/>
    </source>
</evidence>
<keyword evidence="9" id="KW-0418">Kinase</keyword>
<dbReference type="PROSITE" id="PS00107">
    <property type="entry name" value="PROTEIN_KINASE_ATP"/>
    <property type="match status" value="1"/>
</dbReference>
<evidence type="ECO:0000256" key="7">
    <source>
        <dbReference type="ARBA" id="ARBA00022729"/>
    </source>
</evidence>
<dbReference type="OrthoDB" id="4062651at2759"/>
<dbReference type="Gene3D" id="1.10.510.10">
    <property type="entry name" value="Transferase(Phosphotransferase) domain 1"/>
    <property type="match status" value="1"/>
</dbReference>
<keyword evidence="5" id="KW-0808">Transferase</keyword>
<evidence type="ECO:0000256" key="14">
    <source>
        <dbReference type="ARBA" id="ARBA00023180"/>
    </source>
</evidence>
<dbReference type="GO" id="GO:0004672">
    <property type="term" value="F:protein kinase activity"/>
    <property type="evidence" value="ECO:0007669"/>
    <property type="project" value="InterPro"/>
</dbReference>
<evidence type="ECO:0000256" key="3">
    <source>
        <dbReference type="ARBA" id="ARBA00010217"/>
    </source>
</evidence>
<evidence type="ECO:0000256" key="8">
    <source>
        <dbReference type="ARBA" id="ARBA00022741"/>
    </source>
</evidence>
<keyword evidence="6" id="KW-0812">Transmembrane</keyword>
<keyword evidence="7" id="KW-0732">Signal</keyword>
<name>A0A6A1UUD6_9ROSI</name>
<sequence length="384" mass="42678">MTRFFSCACFEKRAGVGLLYDDADEATCRCDFFFDLRTLQNATSFFSELNHLGHGGSGAVYRGVMPNAQEIAVKELSLESSQGLREFTTEVKLLMRTQHPNLVTLLGCCAEGPKKMLVYEFLPNKSLDYFLFGKDHKSATLDWTTRLRIVRGVARGLLYLHEEAPERIIHRDIKASTILLDDYLNPKISGYGLARLFPGEVTHVNIFGISETHGYMAPEYAIDGYLSEKADVFSYGVLVLEIVSGRKNHDWWFGSVTSDLLRYTWLLYQGGRELDLVDPSLTEFNENEAMCIGLGLLCCQQSVLDRPAMNSVHLMLSSDSFPFARMPRPGEPRMQGLGGRWTTTSTTAFSNSNATSGPNNVTRVSTGSSFVVASSSSSASVRNM</sequence>
<dbReference type="Proteomes" id="UP000516437">
    <property type="component" value="Chromosome 8"/>
</dbReference>
<evidence type="ECO:0000256" key="9">
    <source>
        <dbReference type="ARBA" id="ARBA00022777"/>
    </source>
</evidence>
<keyword evidence="14" id="KW-0325">Glycoprotein</keyword>
<keyword evidence="12" id="KW-0472">Membrane</keyword>
<organism evidence="17 18">
    <name type="scientific">Morella rubra</name>
    <name type="common">Chinese bayberry</name>
    <dbReference type="NCBI Taxonomy" id="262757"/>
    <lineage>
        <taxon>Eukaryota</taxon>
        <taxon>Viridiplantae</taxon>
        <taxon>Streptophyta</taxon>
        <taxon>Embryophyta</taxon>
        <taxon>Tracheophyta</taxon>
        <taxon>Spermatophyta</taxon>
        <taxon>Magnoliopsida</taxon>
        <taxon>eudicotyledons</taxon>
        <taxon>Gunneridae</taxon>
        <taxon>Pentapetalae</taxon>
        <taxon>rosids</taxon>
        <taxon>fabids</taxon>
        <taxon>Fagales</taxon>
        <taxon>Myricaceae</taxon>
        <taxon>Morella</taxon>
    </lineage>
</organism>
<evidence type="ECO:0000256" key="15">
    <source>
        <dbReference type="PROSITE-ProRule" id="PRU10141"/>
    </source>
</evidence>
<gene>
    <name evidence="17" type="ORF">CJ030_MR8G000770</name>
</gene>
<evidence type="ECO:0000256" key="5">
    <source>
        <dbReference type="ARBA" id="ARBA00022679"/>
    </source>
</evidence>
<dbReference type="InterPro" id="IPR001245">
    <property type="entry name" value="Ser-Thr/Tyr_kinase_cat_dom"/>
</dbReference>
<evidence type="ECO:0000313" key="17">
    <source>
        <dbReference type="EMBL" id="KAB1204084.1"/>
    </source>
</evidence>
<dbReference type="InterPro" id="IPR011009">
    <property type="entry name" value="Kinase-like_dom_sf"/>
</dbReference>
<evidence type="ECO:0000256" key="2">
    <source>
        <dbReference type="ARBA" id="ARBA00008536"/>
    </source>
</evidence>
<keyword evidence="4" id="KW-1003">Cell membrane</keyword>
<evidence type="ECO:0000256" key="1">
    <source>
        <dbReference type="ARBA" id="ARBA00004251"/>
    </source>
</evidence>
<dbReference type="SUPFAM" id="SSF56112">
    <property type="entry name" value="Protein kinase-like (PK-like)"/>
    <property type="match status" value="1"/>
</dbReference>
<dbReference type="InterPro" id="IPR000719">
    <property type="entry name" value="Prot_kinase_dom"/>
</dbReference>
<protein>
    <recommendedName>
        <fullName evidence="16">Protein kinase domain-containing protein</fullName>
    </recommendedName>
</protein>
<evidence type="ECO:0000256" key="13">
    <source>
        <dbReference type="ARBA" id="ARBA00023170"/>
    </source>
</evidence>
<comment type="subcellular location">
    <subcellularLocation>
        <location evidence="1">Cell membrane</location>
        <topology evidence="1">Single-pass type I membrane protein</topology>
    </subcellularLocation>
</comment>
<comment type="similarity">
    <text evidence="2">In the N-terminal section; belongs to the leguminous lectin family.</text>
</comment>
<accession>A0A6A1UUD6</accession>
<keyword evidence="8 15" id="KW-0547">Nucleotide-binding</keyword>
<dbReference type="EMBL" id="RXIC02000026">
    <property type="protein sequence ID" value="KAB1204084.1"/>
    <property type="molecule type" value="Genomic_DNA"/>
</dbReference>
<keyword evidence="11" id="KW-1133">Transmembrane helix</keyword>
<dbReference type="PANTHER" id="PTHR47973">
    <property type="entry name" value="CYSTEINE-RICH RECEPTOR-LIKE PROTEIN KINASE 3"/>
    <property type="match status" value="1"/>
</dbReference>
<keyword evidence="10 15" id="KW-0067">ATP-binding</keyword>
<dbReference type="Pfam" id="PF07714">
    <property type="entry name" value="PK_Tyr_Ser-Thr"/>
    <property type="match status" value="1"/>
</dbReference>